<dbReference type="EMBL" id="CAJVAX010000008">
    <property type="protein sequence ID" value="CAG7623101.1"/>
    <property type="molecule type" value="Genomic_DNA"/>
</dbReference>
<dbReference type="Pfam" id="PF13930">
    <property type="entry name" value="Endonuclea_NS_2"/>
    <property type="match status" value="1"/>
</dbReference>
<gene>
    <name evidence="4" type="ORF">SBRY_160001</name>
</gene>
<organism evidence="4 5">
    <name type="scientific">Actinacidiphila bryophytorum</name>
    <dbReference type="NCBI Taxonomy" id="1436133"/>
    <lineage>
        <taxon>Bacteria</taxon>
        <taxon>Bacillati</taxon>
        <taxon>Actinomycetota</taxon>
        <taxon>Actinomycetes</taxon>
        <taxon>Kitasatosporales</taxon>
        <taxon>Streptomycetaceae</taxon>
        <taxon>Actinacidiphila</taxon>
    </lineage>
</organism>
<evidence type="ECO:0000259" key="3">
    <source>
        <dbReference type="Pfam" id="PF13930"/>
    </source>
</evidence>
<proteinExistence type="predicted"/>
<evidence type="ECO:0000313" key="4">
    <source>
        <dbReference type="EMBL" id="CAG7623101.1"/>
    </source>
</evidence>
<dbReference type="Proteomes" id="UP001153328">
    <property type="component" value="Unassembled WGS sequence"/>
</dbReference>
<dbReference type="InterPro" id="IPR044929">
    <property type="entry name" value="DNA/RNA_non-sp_Endonuclease_sf"/>
</dbReference>
<evidence type="ECO:0000313" key="5">
    <source>
        <dbReference type="Proteomes" id="UP001153328"/>
    </source>
</evidence>
<name>A0A9W4GZY7_9ACTN</name>
<evidence type="ECO:0000256" key="1">
    <source>
        <dbReference type="SAM" id="MobiDB-lite"/>
    </source>
</evidence>
<feature type="signal peptide" evidence="2">
    <location>
        <begin position="1"/>
        <end position="31"/>
    </location>
</feature>
<feature type="compositionally biased region" description="Low complexity" evidence="1">
    <location>
        <begin position="243"/>
        <end position="272"/>
    </location>
</feature>
<feature type="region of interest" description="Disordered" evidence="1">
    <location>
        <begin position="243"/>
        <end position="276"/>
    </location>
</feature>
<sequence>MSAPRGAARRTHGRGALVPALTALLVPILQAGPAADTASATASAAAPATAEVPAALPVNGSFPAGLTMKTVIYNTQVTALQQRKTALTTDKASLTRAAATFDSARDTYNAKDAACAARVTAHNQKLDAHNAKVDAFNAATHTYVLPAEQAGYDAAQAEKQQLDAEGAALDEESASITAERGQLDTEEAQLTEQKTQLAADLADHNARAAAWTSDEQQAESTRRQLLAQMVAALQELLDAPPAQAAAMAEGADAAQPPAPAGAQPAQAPGGDPVSRSGQVASLAGYAVAQHVPMRFQPVAVRLLPGATAGVRAADAAQLPLSAVYDGLVPEENGHYLAVALRSSRAGTDGAGRAFDGVLAHGGQGTATVDGRPAVVDGTVTVPDDDRAGDPCNTGAGFTGSTIVYLPRHKHAGACVATGAFGQLGPANYTPPGRPGLRFALPGLTTLPEKNRSRGHLIGYAMGGSNKDTRNFVPLYGAANQWMFDHAEKPVVGAIKSGGHVYVEAYPHYDDPDSAVPTTVDYVTHGDVDEECVVVNNPTGAGSHCEDGS</sequence>
<dbReference type="InterPro" id="IPR044927">
    <property type="entry name" value="Endonuclea_NS_2"/>
</dbReference>
<keyword evidence="2" id="KW-0732">Signal</keyword>
<dbReference type="RefSeq" id="WP_205045856.1">
    <property type="nucleotide sequence ID" value="NZ_CAJVAX010000008.1"/>
</dbReference>
<comment type="caution">
    <text evidence="4">The sequence shown here is derived from an EMBL/GenBank/DDBJ whole genome shotgun (WGS) entry which is preliminary data.</text>
</comment>
<dbReference type="Gene3D" id="3.40.570.10">
    <property type="entry name" value="Extracellular Endonuclease, subunit A"/>
    <property type="match status" value="1"/>
</dbReference>
<dbReference type="Gene3D" id="1.10.287.1490">
    <property type="match status" value="1"/>
</dbReference>
<feature type="domain" description="Type VII secretion system protein EssD-like" evidence="3">
    <location>
        <begin position="447"/>
        <end position="520"/>
    </location>
</feature>
<protein>
    <recommendedName>
        <fullName evidence="3">Type VII secretion system protein EssD-like domain-containing protein</fullName>
    </recommendedName>
</protein>
<dbReference type="AlphaFoldDB" id="A0A9W4GZY7"/>
<accession>A0A9W4GZY7</accession>
<keyword evidence="5" id="KW-1185">Reference proteome</keyword>
<feature type="chain" id="PRO_5040997397" description="Type VII secretion system protein EssD-like domain-containing protein" evidence="2">
    <location>
        <begin position="32"/>
        <end position="548"/>
    </location>
</feature>
<reference evidence="4" key="1">
    <citation type="submission" date="2021-06" db="EMBL/GenBank/DDBJ databases">
        <authorList>
            <person name="Arsene-Ploetze F."/>
        </authorList>
    </citation>
    <scope>NUCLEOTIDE SEQUENCE</scope>
    <source>
        <strain evidence="4">SBRY1</strain>
    </source>
</reference>
<evidence type="ECO:0000256" key="2">
    <source>
        <dbReference type="SAM" id="SignalP"/>
    </source>
</evidence>